<evidence type="ECO:0000259" key="7">
    <source>
        <dbReference type="SMART" id="SM00833"/>
    </source>
</evidence>
<evidence type="ECO:0000313" key="9">
    <source>
        <dbReference type="Proteomes" id="UP001476583"/>
    </source>
</evidence>
<dbReference type="Gene3D" id="3.30.1220.10">
    <property type="entry name" value="CobW-like, C-terminal domain"/>
    <property type="match status" value="1"/>
</dbReference>
<dbReference type="EMBL" id="CP148074">
    <property type="protein sequence ID" value="WXL26445.1"/>
    <property type="molecule type" value="Genomic_DNA"/>
</dbReference>
<comment type="function">
    <text evidence="5">Zinc chaperone that directly transfers zinc cofactor to target proteins, thereby activating them. Zinc is transferred from the CXCC motif in the GTPase domain to the zinc binding site in target proteins in a process requiring GTP hydrolysis.</text>
</comment>
<reference evidence="8 9" key="1">
    <citation type="submission" date="2024-03" db="EMBL/GenBank/DDBJ databases">
        <title>Complete genome of BD2.</title>
        <authorList>
            <person name="Cao G."/>
        </authorList>
    </citation>
    <scope>NUCLEOTIDE SEQUENCE [LARGE SCALE GENOMIC DNA]</scope>
    <source>
        <strain evidence="8 9">BD2</strain>
    </source>
</reference>
<dbReference type="Gene3D" id="3.40.50.300">
    <property type="entry name" value="P-loop containing nucleotide triphosphate hydrolases"/>
    <property type="match status" value="1"/>
</dbReference>
<evidence type="ECO:0000256" key="1">
    <source>
        <dbReference type="ARBA" id="ARBA00022741"/>
    </source>
</evidence>
<organism evidence="8 9">
    <name type="scientific">Ectopseudomonas mendocina</name>
    <name type="common">Pseudomonas mendocina</name>
    <dbReference type="NCBI Taxonomy" id="300"/>
    <lineage>
        <taxon>Bacteria</taxon>
        <taxon>Pseudomonadati</taxon>
        <taxon>Pseudomonadota</taxon>
        <taxon>Gammaproteobacteria</taxon>
        <taxon>Pseudomonadales</taxon>
        <taxon>Pseudomonadaceae</taxon>
        <taxon>Ectopseudomonas</taxon>
    </lineage>
</organism>
<dbReference type="Pfam" id="PF02492">
    <property type="entry name" value="cobW"/>
    <property type="match status" value="1"/>
</dbReference>
<evidence type="ECO:0000256" key="5">
    <source>
        <dbReference type="ARBA" id="ARBA00045658"/>
    </source>
</evidence>
<keyword evidence="9" id="KW-1185">Reference proteome</keyword>
<dbReference type="SMART" id="SM00833">
    <property type="entry name" value="CobW_C"/>
    <property type="match status" value="1"/>
</dbReference>
<comment type="catalytic activity">
    <reaction evidence="6">
        <text>GTP + H2O = GDP + phosphate + H(+)</text>
        <dbReference type="Rhea" id="RHEA:19669"/>
        <dbReference type="ChEBI" id="CHEBI:15377"/>
        <dbReference type="ChEBI" id="CHEBI:15378"/>
        <dbReference type="ChEBI" id="CHEBI:37565"/>
        <dbReference type="ChEBI" id="CHEBI:43474"/>
        <dbReference type="ChEBI" id="CHEBI:58189"/>
    </reaction>
    <physiologicalReaction direction="left-to-right" evidence="6">
        <dbReference type="Rhea" id="RHEA:19670"/>
    </physiologicalReaction>
</comment>
<keyword evidence="1" id="KW-0547">Nucleotide-binding</keyword>
<dbReference type="InterPro" id="IPR051316">
    <property type="entry name" value="Zinc-reg_GTPase_activator"/>
</dbReference>
<evidence type="ECO:0000313" key="8">
    <source>
        <dbReference type="EMBL" id="WXL26445.1"/>
    </source>
</evidence>
<dbReference type="SUPFAM" id="SSF90002">
    <property type="entry name" value="Hypothetical protein YjiA, C-terminal domain"/>
    <property type="match status" value="1"/>
</dbReference>
<evidence type="ECO:0000256" key="3">
    <source>
        <dbReference type="ARBA" id="ARBA00023186"/>
    </source>
</evidence>
<sequence>MFCEARIPESVSVTLISGFLGAGKTTLLNHLLTHVQGQRLAVLVNDFGAINIDSELIVQQSQSMLTLANGCMCCTIESDLIAQLEELLGPDGPQPERLLIEASGLSSPQKIASTLRYPQFRQRLHIDAIITLVDAEHYAQLPESMAALAQEQLDVADIIVLNKVDRVTSSQLSQLKQHWLYPGARIIESRYAAVAPELLLGYGGSTFGRSLRPVASSVHAEQFVSHSFETPRLFRLAPLRRLLRRLPEGIYRAKGVLRLEGYPDRRCLLHLVGMRSELTLDRPAHGVPEHSQLVLIGLRGAMDPERLRASLLGCLVPEVTHGEPVAIGEFD</sequence>
<dbReference type="Pfam" id="PF07683">
    <property type="entry name" value="CobW_C"/>
    <property type="match status" value="1"/>
</dbReference>
<comment type="similarity">
    <text evidence="4">Belongs to the SIMIBI class G3E GTPase family. ZNG1 subfamily.</text>
</comment>
<protein>
    <submittedName>
        <fullName evidence="8">CobW family GTP-binding protein</fullName>
    </submittedName>
</protein>
<dbReference type="Proteomes" id="UP001476583">
    <property type="component" value="Chromosome"/>
</dbReference>
<gene>
    <name evidence="8" type="ORF">WG219_02855</name>
</gene>
<keyword evidence="2" id="KW-0378">Hydrolase</keyword>
<dbReference type="SUPFAM" id="SSF52540">
    <property type="entry name" value="P-loop containing nucleoside triphosphate hydrolases"/>
    <property type="match status" value="1"/>
</dbReference>
<dbReference type="CDD" id="cd03112">
    <property type="entry name" value="CobW-like"/>
    <property type="match status" value="1"/>
</dbReference>
<evidence type="ECO:0000256" key="2">
    <source>
        <dbReference type="ARBA" id="ARBA00022801"/>
    </source>
</evidence>
<keyword evidence="3" id="KW-0143">Chaperone</keyword>
<evidence type="ECO:0000256" key="6">
    <source>
        <dbReference type="ARBA" id="ARBA00049117"/>
    </source>
</evidence>
<dbReference type="InterPro" id="IPR003495">
    <property type="entry name" value="CobW/HypB/UreG_nucleotide-bd"/>
</dbReference>
<dbReference type="InterPro" id="IPR011629">
    <property type="entry name" value="CobW-like_C"/>
</dbReference>
<dbReference type="InterPro" id="IPR027417">
    <property type="entry name" value="P-loop_NTPase"/>
</dbReference>
<proteinExistence type="inferred from homology"/>
<accession>A0ABZ2RHE8</accession>
<dbReference type="PANTHER" id="PTHR13748">
    <property type="entry name" value="COBW-RELATED"/>
    <property type="match status" value="1"/>
</dbReference>
<dbReference type="PANTHER" id="PTHR13748:SF62">
    <property type="entry name" value="COBW DOMAIN-CONTAINING PROTEIN"/>
    <property type="match status" value="1"/>
</dbReference>
<name>A0ABZ2RHE8_ECTME</name>
<dbReference type="InterPro" id="IPR036627">
    <property type="entry name" value="CobW-likC_sf"/>
</dbReference>
<evidence type="ECO:0000256" key="4">
    <source>
        <dbReference type="ARBA" id="ARBA00034320"/>
    </source>
</evidence>
<feature type="domain" description="CobW C-terminal" evidence="7">
    <location>
        <begin position="223"/>
        <end position="315"/>
    </location>
</feature>